<evidence type="ECO:0000313" key="2">
    <source>
        <dbReference type="EMBL" id="KAE8655602.1"/>
    </source>
</evidence>
<dbReference type="EMBL" id="VEPZ02001777">
    <property type="protein sequence ID" value="KAE8655602.1"/>
    <property type="molecule type" value="Genomic_DNA"/>
</dbReference>
<comment type="caution">
    <text evidence="2">The sequence shown here is derived from an EMBL/GenBank/DDBJ whole genome shotgun (WGS) entry which is preliminary data.</text>
</comment>
<gene>
    <name evidence="2" type="ORF">F3Y22_tig00117022pilonHSYRG00068</name>
</gene>
<organism evidence="2 3">
    <name type="scientific">Hibiscus syriacus</name>
    <name type="common">Rose of Sharon</name>
    <dbReference type="NCBI Taxonomy" id="106335"/>
    <lineage>
        <taxon>Eukaryota</taxon>
        <taxon>Viridiplantae</taxon>
        <taxon>Streptophyta</taxon>
        <taxon>Embryophyta</taxon>
        <taxon>Tracheophyta</taxon>
        <taxon>Spermatophyta</taxon>
        <taxon>Magnoliopsida</taxon>
        <taxon>eudicotyledons</taxon>
        <taxon>Gunneridae</taxon>
        <taxon>Pentapetalae</taxon>
        <taxon>rosids</taxon>
        <taxon>malvids</taxon>
        <taxon>Malvales</taxon>
        <taxon>Malvaceae</taxon>
        <taxon>Malvoideae</taxon>
        <taxon>Hibiscus</taxon>
    </lineage>
</organism>
<dbReference type="GO" id="GO:0030246">
    <property type="term" value="F:carbohydrate binding"/>
    <property type="evidence" value="ECO:0007669"/>
    <property type="project" value="InterPro"/>
</dbReference>
<dbReference type="InterPro" id="IPR025886">
    <property type="entry name" value="PP2-like"/>
</dbReference>
<accession>A0A6A2WC14</accession>
<dbReference type="InterPro" id="IPR052147">
    <property type="entry name" value="PP2-like/Lectin"/>
</dbReference>
<evidence type="ECO:0000256" key="1">
    <source>
        <dbReference type="SAM" id="MobiDB-lite"/>
    </source>
</evidence>
<feature type="compositionally biased region" description="Basic and acidic residues" evidence="1">
    <location>
        <begin position="32"/>
        <end position="50"/>
    </location>
</feature>
<dbReference type="AlphaFoldDB" id="A0A6A2WC14"/>
<feature type="region of interest" description="Disordered" evidence="1">
    <location>
        <begin position="1"/>
        <end position="50"/>
    </location>
</feature>
<keyword evidence="3" id="KW-1185">Reference proteome</keyword>
<reference evidence="2" key="1">
    <citation type="submission" date="2019-09" db="EMBL/GenBank/DDBJ databases">
        <title>Draft genome information of white flower Hibiscus syriacus.</title>
        <authorList>
            <person name="Kim Y.-M."/>
        </authorList>
    </citation>
    <scope>NUCLEOTIDE SEQUENCE [LARGE SCALE GENOMIC DNA]</scope>
    <source>
        <strain evidence="2">YM2019G1</strain>
    </source>
</reference>
<dbReference type="PANTHER" id="PTHR48478:SF1">
    <property type="entry name" value="LECTIN-LIKE"/>
    <property type="match status" value="1"/>
</dbReference>
<sequence length="149" mass="16969">MGASQSQDLEPKLELNSVEPKNRENNIPVRPLTEKTTDPKPVIDPKSSKKTEKIQLPYNYEAILKDADSSVRMSGMGNVLHQLHSRVLNQKRKAIAELVRVCWVELVGKFNVSKLSPGTMYQVVFIVMLREEAYGWEVPVNKKSNARRH</sequence>
<evidence type="ECO:0000313" key="3">
    <source>
        <dbReference type="Proteomes" id="UP000436088"/>
    </source>
</evidence>
<name>A0A6A2WC14_HIBSY</name>
<dbReference type="Proteomes" id="UP000436088">
    <property type="component" value="Unassembled WGS sequence"/>
</dbReference>
<proteinExistence type="predicted"/>
<dbReference type="Pfam" id="PF14299">
    <property type="entry name" value="PP2"/>
    <property type="match status" value="1"/>
</dbReference>
<protein>
    <submittedName>
        <fullName evidence="2">Uncharacterized protein</fullName>
    </submittedName>
</protein>
<dbReference type="PANTHER" id="PTHR48478">
    <property type="entry name" value="LECTIN-LIKE"/>
    <property type="match status" value="1"/>
</dbReference>